<dbReference type="AlphaFoldDB" id="A0A0A1GY21"/>
<gene>
    <name evidence="4" type="ORF">LOOC260_112960</name>
</gene>
<sequence>MTKKRNLDQEKVLSTATEIVRNEGIKALTLSRLASELDIRTQSLYNYIANLDELIALVGARLVNKLRQKITDGILGFSGTEALIKFADIARNFLLDEGTLGVIIFYLHEYPKDSPFNTEAQKLVALLNQVIDSSHTNVGTDAPFSHALIGSVLGFVFIETSGFYQDETDASSTESYHQMIKRIITPSGEPA</sequence>
<reference evidence="4 5" key="1">
    <citation type="submission" date="2014-11" db="EMBL/GenBank/DDBJ databases">
        <title>Complete genome sequence and analysis of Lactobacillus hokkaidonensis LOOC260T.</title>
        <authorList>
            <person name="Tanizawa Y."/>
            <person name="Tohno M."/>
            <person name="Kaminuma E."/>
            <person name="Nakamura Y."/>
            <person name="Arita M."/>
        </authorList>
    </citation>
    <scope>NUCLEOTIDE SEQUENCE [LARGE SCALE GENOMIC DNA]</scope>
    <source>
        <strain evidence="4 5">LOOC260</strain>
    </source>
</reference>
<dbReference type="EMBL" id="AP014680">
    <property type="protein sequence ID" value="BAP85833.1"/>
    <property type="molecule type" value="Genomic_DNA"/>
</dbReference>
<dbReference type="PROSITE" id="PS50977">
    <property type="entry name" value="HTH_TETR_2"/>
    <property type="match status" value="1"/>
</dbReference>
<dbReference type="KEGG" id="lho:LOOC260_112960"/>
<protein>
    <submittedName>
        <fullName evidence="4">Transcriptional regulator</fullName>
    </submittedName>
</protein>
<dbReference type="Gene3D" id="1.10.357.10">
    <property type="entry name" value="Tetracycline Repressor, domain 2"/>
    <property type="match status" value="1"/>
</dbReference>
<evidence type="ECO:0000256" key="2">
    <source>
        <dbReference type="PROSITE-ProRule" id="PRU00335"/>
    </source>
</evidence>
<dbReference type="InterPro" id="IPR009057">
    <property type="entry name" value="Homeodomain-like_sf"/>
</dbReference>
<dbReference type="HOGENOM" id="CLU_069356_43_1_9"/>
<proteinExistence type="predicted"/>
<dbReference type="Gene3D" id="1.10.10.60">
    <property type="entry name" value="Homeodomain-like"/>
    <property type="match status" value="1"/>
</dbReference>
<evidence type="ECO:0000256" key="1">
    <source>
        <dbReference type="ARBA" id="ARBA00023125"/>
    </source>
</evidence>
<dbReference type="SUPFAM" id="SSF46689">
    <property type="entry name" value="Homeodomain-like"/>
    <property type="match status" value="1"/>
</dbReference>
<organism evidence="4 5">
    <name type="scientific">Paucilactobacillus hokkaidonensis JCM 18461</name>
    <dbReference type="NCBI Taxonomy" id="1291742"/>
    <lineage>
        <taxon>Bacteria</taxon>
        <taxon>Bacillati</taxon>
        <taxon>Bacillota</taxon>
        <taxon>Bacilli</taxon>
        <taxon>Lactobacillales</taxon>
        <taxon>Lactobacillaceae</taxon>
        <taxon>Paucilactobacillus</taxon>
    </lineage>
</organism>
<feature type="domain" description="HTH tetR-type" evidence="3">
    <location>
        <begin position="6"/>
        <end position="66"/>
    </location>
</feature>
<dbReference type="InterPro" id="IPR001647">
    <property type="entry name" value="HTH_TetR"/>
</dbReference>
<accession>A0A0A1GY21</accession>
<dbReference type="STRING" id="1291742.LOOC260_112960"/>
<dbReference type="Proteomes" id="UP000031620">
    <property type="component" value="Chromosome"/>
</dbReference>
<dbReference type="RefSeq" id="WP_041093738.1">
    <property type="nucleotide sequence ID" value="NZ_AP014680.1"/>
</dbReference>
<evidence type="ECO:0000313" key="5">
    <source>
        <dbReference type="Proteomes" id="UP000031620"/>
    </source>
</evidence>
<evidence type="ECO:0000313" key="4">
    <source>
        <dbReference type="EMBL" id="BAP85833.1"/>
    </source>
</evidence>
<name>A0A0A1GY21_9LACO</name>
<dbReference type="GO" id="GO:0003677">
    <property type="term" value="F:DNA binding"/>
    <property type="evidence" value="ECO:0007669"/>
    <property type="project" value="UniProtKB-UniRule"/>
</dbReference>
<keyword evidence="1 2" id="KW-0238">DNA-binding</keyword>
<evidence type="ECO:0000259" key="3">
    <source>
        <dbReference type="PROSITE" id="PS50977"/>
    </source>
</evidence>
<feature type="DNA-binding region" description="H-T-H motif" evidence="2">
    <location>
        <begin position="29"/>
        <end position="48"/>
    </location>
</feature>